<evidence type="ECO:0000313" key="3">
    <source>
        <dbReference type="Proteomes" id="UP000422569"/>
    </source>
</evidence>
<dbReference type="InterPro" id="IPR036928">
    <property type="entry name" value="AS_sf"/>
</dbReference>
<reference evidence="2 3" key="1">
    <citation type="submission" date="2019-09" db="EMBL/GenBank/DDBJ databases">
        <title>Isolation and complete genome sequencing of Methylocystis species.</title>
        <authorList>
            <person name="Rumah B.L."/>
            <person name="Stead C.E."/>
            <person name="Stevens B.C."/>
            <person name="Minton N.P."/>
            <person name="Grosse-Honebrink A."/>
            <person name="Zhang Y."/>
        </authorList>
    </citation>
    <scope>NUCLEOTIDE SEQUENCE [LARGE SCALE GENOMIC DNA]</scope>
    <source>
        <strain evidence="2 3">BRCS2</strain>
    </source>
</reference>
<dbReference type="PANTHER" id="PTHR46310">
    <property type="entry name" value="AMIDASE 1"/>
    <property type="match status" value="1"/>
</dbReference>
<evidence type="ECO:0000313" key="2">
    <source>
        <dbReference type="EMBL" id="QGM98489.1"/>
    </source>
</evidence>
<dbReference type="NCBIfam" id="NF006169">
    <property type="entry name" value="PRK08310.1"/>
    <property type="match status" value="1"/>
</dbReference>
<dbReference type="KEGG" id="mpar:F7D14_14070"/>
<dbReference type="PANTHER" id="PTHR46310:SF7">
    <property type="entry name" value="AMIDASE 1"/>
    <property type="match status" value="1"/>
</dbReference>
<sequence>MTVDVGAVSVVLNEGVDGAGPLRGASFVVKENIDVKGQVSTNGHPQWASTHAPAAANAQVVDRLLAAGARLVGKTHMDEMAYSLLGANPHFGTPINPAAPDRHPGGSSSGSAVAVAAGLVNFAIGTDTAGSCRAPAAFCGVFGFRSSHGAIPMGGVIPLAPSLDVIGWFARDLSQMAAVGEALLPHDADNGEFHRAVLLSDGFRGVETEFAAAAAPATDMLKSGPWQDGRLDEEFFKSALAHFRNLQAYEAWASHGAWISANHPAFGKGVEERFAIASKVTLDQKKAAEDFREEAKKRIDALFGDDGFLVMPTAPFRAPLLNESEEQLDAKRYQMMRLFLIASYFGLPQISLPLPANGEAPVALSFVGRRGADRRLIALAQRFCGKMKK</sequence>
<accession>A0A6B8MA63</accession>
<dbReference type="EMBL" id="CP044331">
    <property type="protein sequence ID" value="QGM98489.1"/>
    <property type="molecule type" value="Genomic_DNA"/>
</dbReference>
<dbReference type="GO" id="GO:0004040">
    <property type="term" value="F:amidase activity"/>
    <property type="evidence" value="ECO:0007669"/>
    <property type="project" value="UniProtKB-EC"/>
</dbReference>
<dbReference type="Pfam" id="PF01425">
    <property type="entry name" value="Amidase"/>
    <property type="match status" value="2"/>
</dbReference>
<keyword evidence="2" id="KW-0378">Hydrolase</keyword>
<feature type="domain" description="Amidase" evidence="1">
    <location>
        <begin position="19"/>
        <end position="193"/>
    </location>
</feature>
<gene>
    <name evidence="2" type="ORF">F7D14_14070</name>
</gene>
<dbReference type="Proteomes" id="UP000422569">
    <property type="component" value="Chromosome"/>
</dbReference>
<name>A0A6B8MA63_9HYPH</name>
<dbReference type="SUPFAM" id="SSF75304">
    <property type="entry name" value="Amidase signature (AS) enzymes"/>
    <property type="match status" value="1"/>
</dbReference>
<dbReference type="Gene3D" id="3.90.1300.10">
    <property type="entry name" value="Amidase signature (AS) domain"/>
    <property type="match status" value="1"/>
</dbReference>
<dbReference type="InterPro" id="IPR023631">
    <property type="entry name" value="Amidase_dom"/>
</dbReference>
<keyword evidence="3" id="KW-1185">Reference proteome</keyword>
<dbReference type="EC" id="3.5.1.4" evidence="2"/>
<protein>
    <submittedName>
        <fullName evidence="2">Amidase</fullName>
        <ecNumber evidence="2">3.5.1.4</ecNumber>
    </submittedName>
</protein>
<dbReference type="RefSeq" id="WP_016918078.1">
    <property type="nucleotide sequence ID" value="NZ_CP044331.1"/>
</dbReference>
<proteinExistence type="predicted"/>
<evidence type="ECO:0000259" key="1">
    <source>
        <dbReference type="Pfam" id="PF01425"/>
    </source>
</evidence>
<organism evidence="2 3">
    <name type="scientific">Methylocystis parvus</name>
    <dbReference type="NCBI Taxonomy" id="134"/>
    <lineage>
        <taxon>Bacteria</taxon>
        <taxon>Pseudomonadati</taxon>
        <taxon>Pseudomonadota</taxon>
        <taxon>Alphaproteobacteria</taxon>
        <taxon>Hyphomicrobiales</taxon>
        <taxon>Methylocystaceae</taxon>
        <taxon>Methylocystis</taxon>
    </lineage>
</organism>
<feature type="domain" description="Amidase" evidence="1">
    <location>
        <begin position="265"/>
        <end position="376"/>
    </location>
</feature>
<dbReference type="AlphaFoldDB" id="A0A6B8MA63"/>